<protein>
    <submittedName>
        <fullName evidence="1">Uncharacterized protein</fullName>
    </submittedName>
</protein>
<name>A0A486VZ91_KLEPN</name>
<evidence type="ECO:0000313" key="1">
    <source>
        <dbReference type="EMBL" id="VGM56377.1"/>
    </source>
</evidence>
<gene>
    <name evidence="1" type="ORF">SAMEA4873563_04818</name>
</gene>
<dbReference type="AlphaFoldDB" id="A0A486VZ91"/>
<sequence length="64" mass="7602">MKGKAQRGQQGYSQTFLRTFPLLATFFRHIQVTDKLSGTAYQRRKKIRFDLIVNVPHRYTLFIL</sequence>
<proteinExistence type="predicted"/>
<accession>A0A486VZ91</accession>
<dbReference type="EMBL" id="CAAHDH010000009">
    <property type="protein sequence ID" value="VGM56377.1"/>
    <property type="molecule type" value="Genomic_DNA"/>
</dbReference>
<reference evidence="1" key="1">
    <citation type="submission" date="2019-03" db="EMBL/GenBank/DDBJ databases">
        <authorList>
            <consortium name="Pathogen Informatics"/>
        </authorList>
    </citation>
    <scope>NUCLEOTIDE SEQUENCE</scope>
    <source>
        <strain evidence="1">5012STDY7626362</strain>
    </source>
</reference>
<organism evidence="1">
    <name type="scientific">Klebsiella pneumoniae</name>
    <dbReference type="NCBI Taxonomy" id="573"/>
    <lineage>
        <taxon>Bacteria</taxon>
        <taxon>Pseudomonadati</taxon>
        <taxon>Pseudomonadota</taxon>
        <taxon>Gammaproteobacteria</taxon>
        <taxon>Enterobacterales</taxon>
        <taxon>Enterobacteriaceae</taxon>
        <taxon>Klebsiella/Raoultella group</taxon>
        <taxon>Klebsiella</taxon>
        <taxon>Klebsiella pneumoniae complex</taxon>
    </lineage>
</organism>